<feature type="coiled-coil region" evidence="1">
    <location>
        <begin position="280"/>
        <end position="352"/>
    </location>
</feature>
<dbReference type="RefSeq" id="WP_136386510.1">
    <property type="nucleotide sequence ID" value="NZ_SSOD01000019.1"/>
</dbReference>
<proteinExistence type="predicted"/>
<sequence>MKLTRIRIEQFRQFRAPLEIRDLASGLNLFTGPNEAGKSTVVAAIRAAFFERHRSGTVDHLRPWSDPAAAPTVELDFELGGQPCRLAKTFLAKKRCTLQIGREALDGEEAENRLAELLGFQHAGRGASKAEHWGIPGLLWIEQGTGHELREAVAHATDHLRSALDASLGEVAASGGDELLATVEARRNELLTEAGRRARGVYKEALEREAALAAELADLDETIARYRQRVDALAALRREHAADEAEQPWQDFRAREREAAERLDAVRGLETALAAERQRAEQVGRRTALLRDQLAAAEREELARAGRAAAEEEARRLLAATAEPAAQWQARLGEAERALEAARAVLSRARRHDARTRLAREAEESVRLRDAAAARLKEAETAQASLLDLQRQAAASAIPPSELKELREQARDLAEVEIRRSAAATRIRYALQAGASLRLDGEMLAGEGERELPAAAALELPGLGRLEIVPGGRDLAELDARARDLADRQAALLARLGLASPEAAEARVLDHARQQNLLVGAQATLKALALQGVDALRAEQAVLAAQADTATQALAELPAAEEGAERPPTVGQAEAAERAAAESLAAIQADLQQARLNEAGARSRLEAAVREHAAARASCEAPERAGRLAAARSELTDTRAEEATLAARMGDLQQQIAAARPDILQQDVARYRASADELEKRYRSRRDELMRLEVELQTEGAQGQDERRAELARDHAQARRRAAELSRRAQALDLLLTLLRDKRRALTRRLQAPLQKHLNRYLQLLFPQASLEIDEDLAPGPLTRGAESGDFDALSFGAREQMGVIARLAYADLLAEAGRPTLIILDDALVHSDAERLAQMKRVLFDAATRHQILLFTCHPADWRDLGVAARSLEALRAG</sequence>
<gene>
    <name evidence="3" type="ORF">E6O51_18570</name>
</gene>
<dbReference type="InterPro" id="IPR038729">
    <property type="entry name" value="Rad50/SbcC_AAA"/>
</dbReference>
<organism evidence="3 4">
    <name type="scientific">Pseudothauera rhizosphaerae</name>
    <dbReference type="NCBI Taxonomy" id="2565932"/>
    <lineage>
        <taxon>Bacteria</taxon>
        <taxon>Pseudomonadati</taxon>
        <taxon>Pseudomonadota</taxon>
        <taxon>Betaproteobacteria</taxon>
        <taxon>Rhodocyclales</taxon>
        <taxon>Zoogloeaceae</taxon>
        <taxon>Pseudothauera</taxon>
    </lineage>
</organism>
<dbReference type="GO" id="GO:0016887">
    <property type="term" value="F:ATP hydrolysis activity"/>
    <property type="evidence" value="ECO:0007669"/>
    <property type="project" value="InterPro"/>
</dbReference>
<protein>
    <submittedName>
        <fullName evidence="3">GTP-binding protein</fullName>
    </submittedName>
</protein>
<dbReference type="Pfam" id="PF13476">
    <property type="entry name" value="AAA_23"/>
    <property type="match status" value="1"/>
</dbReference>
<reference evidence="3 4" key="1">
    <citation type="submission" date="2019-04" db="EMBL/GenBank/DDBJ databases">
        <title>Azoarcus rhizosphaerae sp. nov. isolated from rhizosphere of Ficus religiosa.</title>
        <authorList>
            <person name="Lin S.-Y."/>
            <person name="Hameed A."/>
            <person name="Hsu Y.-H."/>
            <person name="Young C.-C."/>
        </authorList>
    </citation>
    <scope>NUCLEOTIDE SEQUENCE [LARGE SCALE GENOMIC DNA]</scope>
    <source>
        <strain evidence="3 4">CC-YHH848</strain>
    </source>
</reference>
<feature type="coiled-coil region" evidence="1">
    <location>
        <begin position="668"/>
        <end position="735"/>
    </location>
</feature>
<dbReference type="EMBL" id="SSOD01000019">
    <property type="protein sequence ID" value="THF56839.1"/>
    <property type="molecule type" value="Genomic_DNA"/>
</dbReference>
<evidence type="ECO:0000256" key="1">
    <source>
        <dbReference type="SAM" id="Coils"/>
    </source>
</evidence>
<evidence type="ECO:0000313" key="4">
    <source>
        <dbReference type="Proteomes" id="UP000307956"/>
    </source>
</evidence>
<evidence type="ECO:0000259" key="2">
    <source>
        <dbReference type="Pfam" id="PF13476"/>
    </source>
</evidence>
<dbReference type="Gene3D" id="3.40.50.300">
    <property type="entry name" value="P-loop containing nucleotide triphosphate hydrolases"/>
    <property type="match status" value="2"/>
</dbReference>
<name>A0A4S4ACY3_9RHOO</name>
<keyword evidence="4" id="KW-1185">Reference proteome</keyword>
<keyword evidence="1" id="KW-0175">Coiled coil</keyword>
<dbReference type="AlphaFoldDB" id="A0A4S4ACY3"/>
<comment type="caution">
    <text evidence="3">The sequence shown here is derived from an EMBL/GenBank/DDBJ whole genome shotgun (WGS) entry which is preliminary data.</text>
</comment>
<dbReference type="PANTHER" id="PTHR41259:SF1">
    <property type="entry name" value="DOUBLE-STRAND BREAK REPAIR RAD50 ATPASE, PUTATIVE-RELATED"/>
    <property type="match status" value="1"/>
</dbReference>
<feature type="coiled-coil region" evidence="1">
    <location>
        <begin position="202"/>
        <end position="236"/>
    </location>
</feature>
<evidence type="ECO:0000313" key="3">
    <source>
        <dbReference type="EMBL" id="THF56839.1"/>
    </source>
</evidence>
<accession>A0A4S4ACY3</accession>
<dbReference type="GO" id="GO:0006302">
    <property type="term" value="P:double-strand break repair"/>
    <property type="evidence" value="ECO:0007669"/>
    <property type="project" value="InterPro"/>
</dbReference>
<dbReference type="Proteomes" id="UP000307956">
    <property type="component" value="Unassembled WGS sequence"/>
</dbReference>
<dbReference type="PANTHER" id="PTHR41259">
    <property type="entry name" value="DOUBLE-STRAND BREAK REPAIR RAD50 ATPASE, PUTATIVE-RELATED"/>
    <property type="match status" value="1"/>
</dbReference>
<dbReference type="InterPro" id="IPR027417">
    <property type="entry name" value="P-loop_NTPase"/>
</dbReference>
<feature type="domain" description="Rad50/SbcC-type AAA" evidence="2">
    <location>
        <begin position="5"/>
        <end position="53"/>
    </location>
</feature>
<dbReference type="SUPFAM" id="SSF52540">
    <property type="entry name" value="P-loop containing nucleoside triphosphate hydrolases"/>
    <property type="match status" value="1"/>
</dbReference>
<dbReference type="OrthoDB" id="9764467at2"/>